<feature type="modified residue" description="4-aspartylphosphate" evidence="2">
    <location>
        <position position="52"/>
    </location>
</feature>
<dbReference type="GO" id="GO:0032993">
    <property type="term" value="C:protein-DNA complex"/>
    <property type="evidence" value="ECO:0007669"/>
    <property type="project" value="TreeGrafter"/>
</dbReference>
<evidence type="ECO:0000256" key="1">
    <source>
        <dbReference type="ARBA" id="ARBA00023125"/>
    </source>
</evidence>
<keyword evidence="2" id="KW-0597">Phosphoprotein</keyword>
<comment type="caution">
    <text evidence="5">The sequence shown here is derived from an EMBL/GenBank/DDBJ whole genome shotgun (WGS) entry which is preliminary data.</text>
</comment>
<dbReference type="GO" id="GO:0000976">
    <property type="term" value="F:transcription cis-regulatory region binding"/>
    <property type="evidence" value="ECO:0007669"/>
    <property type="project" value="TreeGrafter"/>
</dbReference>
<dbReference type="GO" id="GO:0005829">
    <property type="term" value="C:cytosol"/>
    <property type="evidence" value="ECO:0007669"/>
    <property type="project" value="TreeGrafter"/>
</dbReference>
<dbReference type="PANTHER" id="PTHR48111">
    <property type="entry name" value="REGULATOR OF RPOS"/>
    <property type="match status" value="1"/>
</dbReference>
<keyword evidence="6" id="KW-1185">Reference proteome</keyword>
<dbReference type="GO" id="GO:0006355">
    <property type="term" value="P:regulation of DNA-templated transcription"/>
    <property type="evidence" value="ECO:0007669"/>
    <property type="project" value="TreeGrafter"/>
</dbReference>
<evidence type="ECO:0000259" key="3">
    <source>
        <dbReference type="PROSITE" id="PS50110"/>
    </source>
</evidence>
<dbReference type="InterPro" id="IPR011006">
    <property type="entry name" value="CheY-like_superfamily"/>
</dbReference>
<dbReference type="PIRSF" id="PIRSF036382">
    <property type="entry name" value="RR_antiterm"/>
    <property type="match status" value="1"/>
</dbReference>
<evidence type="ECO:0000259" key="4">
    <source>
        <dbReference type="PROSITE" id="PS50921"/>
    </source>
</evidence>
<evidence type="ECO:0000256" key="2">
    <source>
        <dbReference type="PROSITE-ProRule" id="PRU00169"/>
    </source>
</evidence>
<feature type="domain" description="Response regulatory" evidence="3">
    <location>
        <begin position="2"/>
        <end position="116"/>
    </location>
</feature>
<dbReference type="InterPro" id="IPR008327">
    <property type="entry name" value="Sig_transdc_resp-reg_antiterm"/>
</dbReference>
<feature type="domain" description="ANTAR" evidence="4">
    <location>
        <begin position="122"/>
        <end position="183"/>
    </location>
</feature>
<dbReference type="EMBL" id="RYZH01000010">
    <property type="protein sequence ID" value="RUL88452.1"/>
    <property type="molecule type" value="Genomic_DNA"/>
</dbReference>
<dbReference type="Proteomes" id="UP000280296">
    <property type="component" value="Unassembled WGS sequence"/>
</dbReference>
<dbReference type="SMART" id="SM00448">
    <property type="entry name" value="REC"/>
    <property type="match status" value="1"/>
</dbReference>
<dbReference type="GO" id="GO:0003723">
    <property type="term" value="F:RNA binding"/>
    <property type="evidence" value="ECO:0007669"/>
    <property type="project" value="InterPro"/>
</dbReference>
<protein>
    <submittedName>
        <fullName evidence="5">Response regulator</fullName>
    </submittedName>
</protein>
<dbReference type="RefSeq" id="WP_126724588.1">
    <property type="nucleotide sequence ID" value="NZ_RYZH01000010.1"/>
</dbReference>
<dbReference type="Gene3D" id="1.10.10.10">
    <property type="entry name" value="Winged helix-like DNA-binding domain superfamily/Winged helix DNA-binding domain"/>
    <property type="match status" value="1"/>
</dbReference>
<dbReference type="InterPro" id="IPR036388">
    <property type="entry name" value="WH-like_DNA-bd_sf"/>
</dbReference>
<accession>A0A432MM19</accession>
<dbReference type="InterPro" id="IPR001789">
    <property type="entry name" value="Sig_transdc_resp-reg_receiver"/>
</dbReference>
<gene>
    <name evidence="5" type="ORF">TsocGM_06985</name>
</gene>
<dbReference type="InterPro" id="IPR005561">
    <property type="entry name" value="ANTAR"/>
</dbReference>
<organism evidence="5 6">
    <name type="scientific">Tautonia sociabilis</name>
    <dbReference type="NCBI Taxonomy" id="2080755"/>
    <lineage>
        <taxon>Bacteria</taxon>
        <taxon>Pseudomonadati</taxon>
        <taxon>Planctomycetota</taxon>
        <taxon>Planctomycetia</taxon>
        <taxon>Isosphaerales</taxon>
        <taxon>Isosphaeraceae</taxon>
        <taxon>Tautonia</taxon>
    </lineage>
</organism>
<keyword evidence="1" id="KW-0238">DNA-binding</keyword>
<proteinExistence type="predicted"/>
<dbReference type="Pfam" id="PF00072">
    <property type="entry name" value="Response_reg"/>
    <property type="match status" value="1"/>
</dbReference>
<dbReference type="Gene3D" id="3.40.50.2300">
    <property type="match status" value="1"/>
</dbReference>
<dbReference type="Pfam" id="PF03861">
    <property type="entry name" value="ANTAR"/>
    <property type="match status" value="1"/>
</dbReference>
<sequence length="189" mass="20866">MKVLIADDDRKVGASLQQILNKMGYSIAAVAEDGQRAIEMCRRTLPDVAILDIEMPGLDGLSAARQIAQDPGTPVIILTAHGQPELVEAAIQEGAIQYLLKPVTGPALNAAIQMAVAKARELDQYKKRSEELEATLRDRKMIEKAKGIIMSRRNLSEAEAFRFLQRESQDRRIAMAKLAETIVHAHELI</sequence>
<evidence type="ECO:0000313" key="5">
    <source>
        <dbReference type="EMBL" id="RUL88452.1"/>
    </source>
</evidence>
<dbReference type="PANTHER" id="PTHR48111:SF69">
    <property type="entry name" value="RESPONSE REGULATOR RECEIVER"/>
    <property type="match status" value="1"/>
</dbReference>
<dbReference type="PROSITE" id="PS50110">
    <property type="entry name" value="RESPONSE_REGULATORY"/>
    <property type="match status" value="1"/>
</dbReference>
<dbReference type="AlphaFoldDB" id="A0A432MM19"/>
<reference evidence="5 6" key="1">
    <citation type="submission" date="2018-12" db="EMBL/GenBank/DDBJ databases">
        <authorList>
            <person name="Toschakov S.V."/>
        </authorList>
    </citation>
    <scope>NUCLEOTIDE SEQUENCE [LARGE SCALE GENOMIC DNA]</scope>
    <source>
        <strain evidence="5 6">GM2012</strain>
    </source>
</reference>
<evidence type="ECO:0000313" key="6">
    <source>
        <dbReference type="Proteomes" id="UP000280296"/>
    </source>
</evidence>
<dbReference type="InterPro" id="IPR039420">
    <property type="entry name" value="WalR-like"/>
</dbReference>
<name>A0A432MM19_9BACT</name>
<dbReference type="OrthoDB" id="9779069at2"/>
<dbReference type="GO" id="GO:0000156">
    <property type="term" value="F:phosphorelay response regulator activity"/>
    <property type="evidence" value="ECO:0007669"/>
    <property type="project" value="TreeGrafter"/>
</dbReference>
<dbReference type="SMART" id="SM01012">
    <property type="entry name" value="ANTAR"/>
    <property type="match status" value="1"/>
</dbReference>
<reference evidence="5 6" key="2">
    <citation type="submission" date="2019-01" db="EMBL/GenBank/DDBJ databases">
        <title>Tautonia sociabilis, a novel thermotolerant planctomycete of Isosphaeraceae family, isolated from a 4000 m deep subterranean habitat.</title>
        <authorList>
            <person name="Kovaleva O.L."/>
            <person name="Elcheninov A.G."/>
            <person name="Van Heerden E."/>
            <person name="Toshchakov S.V."/>
            <person name="Novikov A."/>
            <person name="Bonch-Osmolovskaya E.A."/>
            <person name="Kublanov I.V."/>
        </authorList>
    </citation>
    <scope>NUCLEOTIDE SEQUENCE [LARGE SCALE GENOMIC DNA]</scope>
    <source>
        <strain evidence="5 6">GM2012</strain>
    </source>
</reference>
<dbReference type="SUPFAM" id="SSF52172">
    <property type="entry name" value="CheY-like"/>
    <property type="match status" value="1"/>
</dbReference>
<dbReference type="PROSITE" id="PS50921">
    <property type="entry name" value="ANTAR"/>
    <property type="match status" value="1"/>
</dbReference>